<organism evidence="1 2">
    <name type="scientific">Gymnopilus dilepis</name>
    <dbReference type="NCBI Taxonomy" id="231916"/>
    <lineage>
        <taxon>Eukaryota</taxon>
        <taxon>Fungi</taxon>
        <taxon>Dikarya</taxon>
        <taxon>Basidiomycota</taxon>
        <taxon>Agaricomycotina</taxon>
        <taxon>Agaricomycetes</taxon>
        <taxon>Agaricomycetidae</taxon>
        <taxon>Agaricales</taxon>
        <taxon>Agaricineae</taxon>
        <taxon>Hymenogastraceae</taxon>
        <taxon>Gymnopilus</taxon>
    </lineage>
</organism>
<dbReference type="AlphaFoldDB" id="A0A409VWC8"/>
<comment type="caution">
    <text evidence="1">The sequence shown here is derived from an EMBL/GenBank/DDBJ whole genome shotgun (WGS) entry which is preliminary data.</text>
</comment>
<accession>A0A409VWC8</accession>
<dbReference type="InParanoid" id="A0A409VWC8"/>
<gene>
    <name evidence="1" type="ORF">CVT26_013188</name>
</gene>
<evidence type="ECO:0000313" key="1">
    <source>
        <dbReference type="EMBL" id="PPQ70572.1"/>
    </source>
</evidence>
<protein>
    <submittedName>
        <fullName evidence="1">Uncharacterized protein</fullName>
    </submittedName>
</protein>
<sequence length="156" mass="18275">MACDGQRCYWEISRLATQGSVIVIRSSATLTFTRSALALAINHRTLLLIYSSMEHVHSCRYHHRLSLQFAVFCFCSDDRCFLWLVLELEYAVRCFSTRPSICARRCTKADDLRRVHANDDDSGGYMRLWFMVRFLMAYVACLEDRKGETGNRYFMW</sequence>
<reference evidence="1 2" key="1">
    <citation type="journal article" date="2018" name="Evol. Lett.">
        <title>Horizontal gene cluster transfer increased hallucinogenic mushroom diversity.</title>
        <authorList>
            <person name="Reynolds H.T."/>
            <person name="Vijayakumar V."/>
            <person name="Gluck-Thaler E."/>
            <person name="Korotkin H.B."/>
            <person name="Matheny P.B."/>
            <person name="Slot J.C."/>
        </authorList>
    </citation>
    <scope>NUCLEOTIDE SEQUENCE [LARGE SCALE GENOMIC DNA]</scope>
    <source>
        <strain evidence="1 2">SRW20</strain>
    </source>
</reference>
<dbReference type="EMBL" id="NHYE01005536">
    <property type="protein sequence ID" value="PPQ70572.1"/>
    <property type="molecule type" value="Genomic_DNA"/>
</dbReference>
<keyword evidence="2" id="KW-1185">Reference proteome</keyword>
<evidence type="ECO:0000313" key="2">
    <source>
        <dbReference type="Proteomes" id="UP000284706"/>
    </source>
</evidence>
<proteinExistence type="predicted"/>
<name>A0A409VWC8_9AGAR</name>
<dbReference type="Proteomes" id="UP000284706">
    <property type="component" value="Unassembled WGS sequence"/>
</dbReference>